<dbReference type="AlphaFoldDB" id="A0A7S9E0Z9"/>
<reference evidence="2 3" key="1">
    <citation type="submission" date="2020-11" db="EMBL/GenBank/DDBJ databases">
        <title>Whole Genome sequence of MDR strain of Klebsiella pneumoniae K219 isolated from sputum.</title>
        <authorList>
            <person name="Aditi B.P."/>
            <person name="Mahalakshmi K."/>
            <person name="Naveen Kumar V."/>
        </authorList>
    </citation>
    <scope>NUCLEOTIDE SEQUENCE [LARGE SCALE GENOMIC DNA]</scope>
    <source>
        <strain evidence="2 3">K219</strain>
    </source>
</reference>
<dbReference type="Proteomes" id="UP000594592">
    <property type="component" value="Chromosome"/>
</dbReference>
<gene>
    <name evidence="2" type="ORF">IUJ34_23240</name>
</gene>
<dbReference type="EMBL" id="CP064820">
    <property type="protein sequence ID" value="QPG07512.1"/>
    <property type="molecule type" value="Genomic_DNA"/>
</dbReference>
<evidence type="ECO:0000256" key="1">
    <source>
        <dbReference type="SAM" id="MobiDB-lite"/>
    </source>
</evidence>
<proteinExistence type="predicted"/>
<accession>A0A7S9E0Z9</accession>
<organism evidence="2 3">
    <name type="scientific">Klebsiella pneumoniae subsp. pneumoniae</name>
    <dbReference type="NCBI Taxonomy" id="72407"/>
    <lineage>
        <taxon>Bacteria</taxon>
        <taxon>Pseudomonadati</taxon>
        <taxon>Pseudomonadota</taxon>
        <taxon>Gammaproteobacteria</taxon>
        <taxon>Enterobacterales</taxon>
        <taxon>Enterobacteriaceae</taxon>
        <taxon>Klebsiella/Raoultella group</taxon>
        <taxon>Klebsiella</taxon>
        <taxon>Klebsiella pneumoniae complex</taxon>
    </lineage>
</organism>
<name>A0A7S9E0Z9_KLEPN</name>
<evidence type="ECO:0000313" key="2">
    <source>
        <dbReference type="EMBL" id="QPG07512.1"/>
    </source>
</evidence>
<protein>
    <recommendedName>
        <fullName evidence="4">Bacteriophage protein</fullName>
    </recommendedName>
</protein>
<feature type="region of interest" description="Disordered" evidence="1">
    <location>
        <begin position="77"/>
        <end position="97"/>
    </location>
</feature>
<sequence length="97" mass="10816">MRTCNEKIYVLSPFNFNDGKEQKHFPVGFHDVDDTFADHWFVKAHCSPDGEAPAVAEDPRIAELEAKIAEKEARIAELEAQLPETTDNGKKSKSADA</sequence>
<feature type="compositionally biased region" description="Basic and acidic residues" evidence="1">
    <location>
        <begin position="87"/>
        <end position="97"/>
    </location>
</feature>
<evidence type="ECO:0008006" key="4">
    <source>
        <dbReference type="Google" id="ProtNLM"/>
    </source>
</evidence>
<evidence type="ECO:0000313" key="3">
    <source>
        <dbReference type="Proteomes" id="UP000594592"/>
    </source>
</evidence>